<dbReference type="EMBL" id="JAELUR010000006">
    <property type="protein sequence ID" value="KAG7429838.1"/>
    <property type="molecule type" value="Genomic_DNA"/>
</dbReference>
<accession>A0A8J5Q3H0</accession>
<organism evidence="1 2">
    <name type="scientific">Fusarium oxysporum f. sp. raphani</name>
    <dbReference type="NCBI Taxonomy" id="96318"/>
    <lineage>
        <taxon>Eukaryota</taxon>
        <taxon>Fungi</taxon>
        <taxon>Dikarya</taxon>
        <taxon>Ascomycota</taxon>
        <taxon>Pezizomycotina</taxon>
        <taxon>Sordariomycetes</taxon>
        <taxon>Hypocreomycetidae</taxon>
        <taxon>Hypocreales</taxon>
        <taxon>Nectriaceae</taxon>
        <taxon>Fusarium</taxon>
        <taxon>Fusarium oxysporum species complex</taxon>
    </lineage>
</organism>
<name>A0A8J5Q3H0_FUSOX</name>
<comment type="caution">
    <text evidence="1">The sequence shown here is derived from an EMBL/GenBank/DDBJ whole genome shotgun (WGS) entry which is preliminary data.</text>
</comment>
<protein>
    <submittedName>
        <fullName evidence="1">Uncharacterized protein</fullName>
    </submittedName>
</protein>
<reference evidence="1" key="1">
    <citation type="submission" date="2021-04" db="EMBL/GenBank/DDBJ databases">
        <title>First draft genome resource for Brassicaceae pathogens Fusarium oxysporum f. sp. raphani and Fusarium oxysporum f. sp. rapae.</title>
        <authorList>
            <person name="Asai S."/>
        </authorList>
    </citation>
    <scope>NUCLEOTIDE SEQUENCE</scope>
    <source>
        <strain evidence="1">Tf1262</strain>
    </source>
</reference>
<evidence type="ECO:0000313" key="1">
    <source>
        <dbReference type="EMBL" id="KAG7429838.1"/>
    </source>
</evidence>
<evidence type="ECO:0000313" key="2">
    <source>
        <dbReference type="Proteomes" id="UP000693942"/>
    </source>
</evidence>
<gene>
    <name evidence="1" type="ORF">Forpi1262_v008662</name>
</gene>
<proteinExistence type="predicted"/>
<sequence length="278" mass="31672">MTVHLIRLYGHHCFRRIVRGTYKLERTTKSQAKNHDDTNPVVKLRSLFDEVRGMVDEMVDLFQAHYLQYCNPQIPEQRMAIGLATYREFVITPEVRQIMLEKSVNLIESLNTMPDDKDAQRFEWHIGGHACFQPIMHIVSELDMPDFDFPNRQALRSRALDALKKTMHTRGREVTPMWNAMNRIISNCLAKSTSRHLPVTLFQAARTDFSVNETTQGLGSSATESSPALLPDMPISREFASSASLPDFTALGSIEMLEPDIMFDWGFLNIDPAAPGPY</sequence>
<dbReference type="AlphaFoldDB" id="A0A8J5Q3H0"/>
<dbReference type="Proteomes" id="UP000693942">
    <property type="component" value="Unassembled WGS sequence"/>
</dbReference>